<dbReference type="CDD" id="cd03794">
    <property type="entry name" value="GT4_WbuB-like"/>
    <property type="match status" value="1"/>
</dbReference>
<dbReference type="AlphaFoldDB" id="D5VHN5"/>
<dbReference type="Gene3D" id="3.40.50.2000">
    <property type="entry name" value="Glycogen Phosphorylase B"/>
    <property type="match status" value="2"/>
</dbReference>
<dbReference type="Pfam" id="PF13692">
    <property type="entry name" value="Glyco_trans_1_4"/>
    <property type="match status" value="1"/>
</dbReference>
<sequence>MFGKGGSSPGSRKVAYPLGMNAERDPNPAQRVLIVALNYAPEQVGCAKYTTELAEDLVRRGHEVEVVCAPPYYPQWAIQEEYSGARWTTETLNGVKLHRTPLYVPPKPTGLKRVLHLLSFGAASLPVSVAAARRFRPNIVFAVAPTLTSATAALAAARAIKARSWLHIQDFEVDAAFDLGLLHNRGARSLALGVERALLRQFDQVSSISPAMTALLTRKGVEPDRIFELRNWVDVDAIQAMPAGYGTYRKEVGIPSDHLVALYSGNMAAKQGIEMLAEVARRMEASNAPITFLLCGDGPARAPLEVSCEGLGNVRFLPLQPVERLNELLNTADIHLLPQRPEAADLVLPSKLTGMLASGRPVVAMAQQGSGLASEIEGCGVAVEATVGAMAEGLLTLSRDAALRARLGSTARRCAEERWRKSAIISGFEDRLSALFAS</sequence>
<dbReference type="GO" id="GO:0016758">
    <property type="term" value="F:hexosyltransferase activity"/>
    <property type="evidence" value="ECO:0007669"/>
    <property type="project" value="TreeGrafter"/>
</dbReference>
<dbReference type="eggNOG" id="COG0438">
    <property type="taxonomic scope" value="Bacteria"/>
</dbReference>
<dbReference type="SUPFAM" id="SSF53756">
    <property type="entry name" value="UDP-Glycosyltransferase/glycogen phosphorylase"/>
    <property type="match status" value="1"/>
</dbReference>
<dbReference type="HOGENOM" id="CLU_009583_11_5_5"/>
<feature type="domain" description="Glycosyltransferase subfamily 4-like N-terminal" evidence="1">
    <location>
        <begin position="45"/>
        <end position="232"/>
    </location>
</feature>
<dbReference type="NCBIfam" id="NF007640">
    <property type="entry name" value="PRK10307.1"/>
    <property type="match status" value="1"/>
</dbReference>
<dbReference type="PANTHER" id="PTHR45947">
    <property type="entry name" value="SULFOQUINOVOSYL TRANSFERASE SQD2"/>
    <property type="match status" value="1"/>
</dbReference>
<dbReference type="Pfam" id="PF13579">
    <property type="entry name" value="Glyco_trans_4_4"/>
    <property type="match status" value="1"/>
</dbReference>
<evidence type="ECO:0000313" key="2">
    <source>
        <dbReference type="EMBL" id="ADG09016.1"/>
    </source>
</evidence>
<dbReference type="EMBL" id="CP002008">
    <property type="protein sequence ID" value="ADG09016.1"/>
    <property type="molecule type" value="Genomic_DNA"/>
</dbReference>
<dbReference type="CAZy" id="GT4">
    <property type="family name" value="Glycosyltransferase Family 4"/>
</dbReference>
<dbReference type="STRING" id="509190.Cseg_0503"/>
<name>D5VHN5_CAUST</name>
<proteinExistence type="predicted"/>
<dbReference type="RefSeq" id="WP_013077688.1">
    <property type="nucleotide sequence ID" value="NC_014100.1"/>
</dbReference>
<evidence type="ECO:0000313" key="3">
    <source>
        <dbReference type="Proteomes" id="UP000002629"/>
    </source>
</evidence>
<evidence type="ECO:0000259" key="1">
    <source>
        <dbReference type="Pfam" id="PF13579"/>
    </source>
</evidence>
<organism evidence="2 3">
    <name type="scientific">Caulobacter segnis (strain ATCC 21756 / DSM 7131 / JCM 7823 / NBRC 15250 / LMG 17158 / TK0059)</name>
    <name type="common">Mycoplana segnis</name>
    <dbReference type="NCBI Taxonomy" id="509190"/>
    <lineage>
        <taxon>Bacteria</taxon>
        <taxon>Pseudomonadati</taxon>
        <taxon>Pseudomonadota</taxon>
        <taxon>Alphaproteobacteria</taxon>
        <taxon>Caulobacterales</taxon>
        <taxon>Caulobacteraceae</taxon>
        <taxon>Caulobacter</taxon>
    </lineage>
</organism>
<gene>
    <name evidence="2" type="ordered locus">Cseg_0503</name>
</gene>
<dbReference type="InterPro" id="IPR050194">
    <property type="entry name" value="Glycosyltransferase_grp1"/>
</dbReference>
<protein>
    <submittedName>
        <fullName evidence="2">Glycosyl transferase group 1</fullName>
    </submittedName>
</protein>
<dbReference type="Proteomes" id="UP000002629">
    <property type="component" value="Chromosome"/>
</dbReference>
<dbReference type="InterPro" id="IPR028098">
    <property type="entry name" value="Glyco_trans_4-like_N"/>
</dbReference>
<dbReference type="PANTHER" id="PTHR45947:SF3">
    <property type="entry name" value="SULFOQUINOVOSYL TRANSFERASE SQD2"/>
    <property type="match status" value="1"/>
</dbReference>
<accession>D5VHN5</accession>
<reference evidence="3" key="1">
    <citation type="journal article" date="2011" name="J. Bacteriol.">
        <title>Genome sequences of eight morphologically diverse alphaproteobacteria.</title>
        <authorList>
            <consortium name="US DOE Joint Genome Institute"/>
            <person name="Brown P.J."/>
            <person name="Kysela D.T."/>
            <person name="Buechlein A."/>
            <person name="Hemmerich C."/>
            <person name="Brun Y.V."/>
        </authorList>
    </citation>
    <scope>NUCLEOTIDE SEQUENCE [LARGE SCALE GENOMIC DNA]</scope>
    <source>
        <strain evidence="3">ATCC 21756 / DSM 7131 / JCM 7823 / NBRC 15250 / LMG 17158 / TK0059</strain>
    </source>
</reference>
<keyword evidence="2" id="KW-0808">Transferase</keyword>
<dbReference type="KEGG" id="cse:Cseg_0503"/>